<feature type="coiled-coil region" evidence="1">
    <location>
        <begin position="527"/>
        <end position="554"/>
    </location>
</feature>
<protein>
    <submittedName>
        <fullName evidence="2">Uncharacterized protein</fullName>
    </submittedName>
</protein>
<feature type="coiled-coil region" evidence="1">
    <location>
        <begin position="356"/>
        <end position="383"/>
    </location>
</feature>
<feature type="coiled-coil region" evidence="1">
    <location>
        <begin position="173"/>
        <end position="232"/>
    </location>
</feature>
<proteinExistence type="predicted"/>
<keyword evidence="1" id="KW-0175">Coiled coil</keyword>
<name>A0A0S4JK49_BODSA</name>
<dbReference type="EMBL" id="CYKH01001975">
    <property type="protein sequence ID" value="CUG91849.1"/>
    <property type="molecule type" value="Genomic_DNA"/>
</dbReference>
<dbReference type="VEuPathDB" id="TriTrypDB:BSAL_34445"/>
<sequence length="637" mass="69939">MARAPEIDYERILLELHREDAEDDHARQLSFMSGATPSHASSAVVWPPPSKGMMEDNSFLYERGHQHHHHHESTPAAASVYPTSSMQSNYSSYLVDTPKQQTAMPGGLLSNSSQHVQTRDRATTQQLRGGFPTTTSSYHQHKQPQQSHEVVAAAAAAPRDTLHPSAFAALEQIEMLNLDKKQLKMTIQTLHKQLEHFHDIVGPDLDKFHTDQVKLREEVMRLREDLRLTQQREHDAKGRCKDLELALMKLEQGGRSGASSDADANAPEARLAHLQDAIAKAYVQRSALLRERESVIAMRDAIEWRQKALEGLQPDGEGSDGIADASGMPPGVISDAGGSLSHWRIRGKEAELDKNLQQKETLIASLTAAAKEIEAVLDDTRSRGHQGKLSQLNARCPGCGKGQWNSPFCSATGHPHAGFTQKGNTEGGFGDIPPPRRVTAAEMLANGEWRKVVEVETSHISFEEVSTGRIVGDLEVELEAQYRAAVKAAKNTAEAQKPPTLPADAVIVGGDVSGKTKPLPPGIDKEMRLLLSTLKERNEEIQRLKALLQRMLDNGGLAALPHTQHPDAAPYPGAMPPLRELPHSNSLSAEDSMSLLKETNEHLNQRCAELAVVAQGREQKIAFLTQEISRLRFGSDT</sequence>
<organism evidence="2 3">
    <name type="scientific">Bodo saltans</name>
    <name type="common">Flagellated protozoan</name>
    <dbReference type="NCBI Taxonomy" id="75058"/>
    <lineage>
        <taxon>Eukaryota</taxon>
        <taxon>Discoba</taxon>
        <taxon>Euglenozoa</taxon>
        <taxon>Kinetoplastea</taxon>
        <taxon>Metakinetoplastina</taxon>
        <taxon>Eubodonida</taxon>
        <taxon>Bodonidae</taxon>
        <taxon>Bodo</taxon>
    </lineage>
</organism>
<evidence type="ECO:0000313" key="3">
    <source>
        <dbReference type="Proteomes" id="UP000051952"/>
    </source>
</evidence>
<keyword evidence="3" id="KW-1185">Reference proteome</keyword>
<accession>A0A0S4JK49</accession>
<dbReference type="AlphaFoldDB" id="A0A0S4JK49"/>
<dbReference type="Proteomes" id="UP000051952">
    <property type="component" value="Unassembled WGS sequence"/>
</dbReference>
<evidence type="ECO:0000313" key="2">
    <source>
        <dbReference type="EMBL" id="CUG91849.1"/>
    </source>
</evidence>
<reference evidence="3" key="1">
    <citation type="submission" date="2015-09" db="EMBL/GenBank/DDBJ databases">
        <authorList>
            <consortium name="Pathogen Informatics"/>
        </authorList>
    </citation>
    <scope>NUCLEOTIDE SEQUENCE [LARGE SCALE GENOMIC DNA]</scope>
    <source>
        <strain evidence="3">Lake Konstanz</strain>
    </source>
</reference>
<gene>
    <name evidence="2" type="ORF">BSAL_34445</name>
</gene>
<evidence type="ECO:0000256" key="1">
    <source>
        <dbReference type="SAM" id="Coils"/>
    </source>
</evidence>